<evidence type="ECO:0000313" key="2">
    <source>
        <dbReference type="EMBL" id="OVA05390.1"/>
    </source>
</evidence>
<evidence type="ECO:0000256" key="1">
    <source>
        <dbReference type="SAM" id="MobiDB-lite"/>
    </source>
</evidence>
<name>A0A200Q4J1_MACCD</name>
<protein>
    <submittedName>
        <fullName evidence="2">Uncharacterized protein</fullName>
    </submittedName>
</protein>
<reference evidence="2 3" key="1">
    <citation type="journal article" date="2017" name="Mol. Plant">
        <title>The Genome of Medicinal Plant Macleaya cordata Provides New Insights into Benzylisoquinoline Alkaloids Metabolism.</title>
        <authorList>
            <person name="Liu X."/>
            <person name="Liu Y."/>
            <person name="Huang P."/>
            <person name="Ma Y."/>
            <person name="Qing Z."/>
            <person name="Tang Q."/>
            <person name="Cao H."/>
            <person name="Cheng P."/>
            <person name="Zheng Y."/>
            <person name="Yuan Z."/>
            <person name="Zhou Y."/>
            <person name="Liu J."/>
            <person name="Tang Z."/>
            <person name="Zhuo Y."/>
            <person name="Zhang Y."/>
            <person name="Yu L."/>
            <person name="Huang J."/>
            <person name="Yang P."/>
            <person name="Peng Q."/>
            <person name="Zhang J."/>
            <person name="Jiang W."/>
            <person name="Zhang Z."/>
            <person name="Lin K."/>
            <person name="Ro D.K."/>
            <person name="Chen X."/>
            <person name="Xiong X."/>
            <person name="Shang Y."/>
            <person name="Huang S."/>
            <person name="Zeng J."/>
        </authorList>
    </citation>
    <scope>NUCLEOTIDE SEQUENCE [LARGE SCALE GENOMIC DNA]</scope>
    <source>
        <strain evidence="3">cv. BLH2017</strain>
        <tissue evidence="2">Root</tissue>
    </source>
</reference>
<accession>A0A200Q4J1</accession>
<feature type="compositionally biased region" description="Polar residues" evidence="1">
    <location>
        <begin position="1"/>
        <end position="29"/>
    </location>
</feature>
<comment type="caution">
    <text evidence="2">The sequence shown here is derived from an EMBL/GenBank/DDBJ whole genome shotgun (WGS) entry which is preliminary data.</text>
</comment>
<sequence>MESVSETTEVMSLNESPGGSVASTTTSNPGGEDLSRCEGNAMGKRMMAPSTYVAAILQAHHATASSMLSLYDTLLFRVAAIVRDLAEAEGLCRSAREGMKAVIANAKDISDWYRQLEEDDMEDNFETQQDVTVYPEDQMDVKISNKLPDFGSISQSTVDRISSKFPGFAALMEELSRDVGNTMGTRKAASNHDVAAILRASNVTASLMRYICDKLVSQVLAIQCDTAEAKLHNDSAHEGFEALVVDMQKIMAHEGLEAQQVVDPKDDVSLVRSFLAALLSTESSTLREVANGKRLAEINCQFSKEFLVAIRNFVRQLEVAFDFEAQQDAIDPEDQMDIV</sequence>
<keyword evidence="3" id="KW-1185">Reference proteome</keyword>
<feature type="region of interest" description="Disordered" evidence="1">
    <location>
        <begin position="1"/>
        <end position="38"/>
    </location>
</feature>
<dbReference type="EMBL" id="MVGT01003118">
    <property type="protein sequence ID" value="OVA05390.1"/>
    <property type="molecule type" value="Genomic_DNA"/>
</dbReference>
<gene>
    <name evidence="2" type="ORF">BVC80_441g152</name>
</gene>
<evidence type="ECO:0000313" key="3">
    <source>
        <dbReference type="Proteomes" id="UP000195402"/>
    </source>
</evidence>
<organism evidence="2 3">
    <name type="scientific">Macleaya cordata</name>
    <name type="common">Five-seeded plume-poppy</name>
    <name type="synonym">Bocconia cordata</name>
    <dbReference type="NCBI Taxonomy" id="56857"/>
    <lineage>
        <taxon>Eukaryota</taxon>
        <taxon>Viridiplantae</taxon>
        <taxon>Streptophyta</taxon>
        <taxon>Embryophyta</taxon>
        <taxon>Tracheophyta</taxon>
        <taxon>Spermatophyta</taxon>
        <taxon>Magnoliopsida</taxon>
        <taxon>Ranunculales</taxon>
        <taxon>Papaveraceae</taxon>
        <taxon>Papaveroideae</taxon>
        <taxon>Macleaya</taxon>
    </lineage>
</organism>
<dbReference type="Proteomes" id="UP000195402">
    <property type="component" value="Unassembled WGS sequence"/>
</dbReference>
<dbReference type="AlphaFoldDB" id="A0A200Q4J1"/>
<proteinExistence type="predicted"/>
<dbReference type="InParanoid" id="A0A200Q4J1"/>